<organism evidence="8 9">
    <name type="scientific">Clostridium manihotivorum</name>
    <dbReference type="NCBI Taxonomy" id="2320868"/>
    <lineage>
        <taxon>Bacteria</taxon>
        <taxon>Bacillati</taxon>
        <taxon>Bacillota</taxon>
        <taxon>Clostridia</taxon>
        <taxon>Eubacteriales</taxon>
        <taxon>Clostridiaceae</taxon>
        <taxon>Clostridium</taxon>
    </lineage>
</organism>
<evidence type="ECO:0000256" key="3">
    <source>
        <dbReference type="ARBA" id="ARBA00022801"/>
    </source>
</evidence>
<dbReference type="GO" id="GO:0005525">
    <property type="term" value="F:GTP binding"/>
    <property type="evidence" value="ECO:0007669"/>
    <property type="project" value="UniProtKB-KW"/>
</dbReference>
<dbReference type="Pfam" id="PF00350">
    <property type="entry name" value="Dynamin_N"/>
    <property type="match status" value="1"/>
</dbReference>
<dbReference type="InterPro" id="IPR027417">
    <property type="entry name" value="P-loop_NTPase"/>
</dbReference>
<sequence length="836" mass="96727">MLKDNKILKYIDDVQEVLEKNQYRVQRYRNNLEWFKNRKKQINNSIIRVAIMGITSSGKSTLVNAILGEQILPVAIKPSSSIIITCSKANDRQATIFFEDGTCNILKGKDLNEKNIGKYADESNNPNNKFKVVQIDITTPAFLLGDNIHIIDSPGLDACNLDMHERLTIEVLLPTIDICIFLTTVKANSDAVNVEKIKIVNSKEKQIILVQNMIDSIEAKIGKNGVVVEDKREILKKHKKRAENLLKSGTGTNNNFEVIQLSALNALNGIMRNDKALYNESNLDKFNKAIKSCIVKIAPKLEQQRIESISDKIHEIINQEEKIIGKNQAGNISNIIAVSDDEFREFVIEFEDSKENIKLKIDEIDKITRDTITKISESNSTEIDGYESIIEEINKKNRQIENSIIDIVKGREANKQELYRKLNLDMRQDYSLPSMESKNLEVKHKYETKTIYHEKSGLLNWIKRKAASPFDADWGYDVEYKDVKVIDKDSTIKMVENICNQNKAKYLSVLEQWRTNYYRAINLFKEELNKQKQEYEEKLKKKVETDEIQDVIKNLKNLLKSLKVKNNNDVEESIAVTISEDNNACVKENKVIISRAQYDMYILSNQIIEKNYLKIGEYIKENGNEILKVKSNQVFWTWDLEPCIEFISRVCGISFTEEDLTNIRKKGVLLKESIFIVYELCENKEHLYIELSNIKNQIFNMYILFNGIQIGNTEKQIINNNILQEFSHNNTIVVNMVIDSYKEFINADNISELLLEVEVLKNKFLKKMYKVKEGYILINSKNPMYNIALIECQEQKKLILSSYRTLKLKLFKSSLLRGKNDQAVVEKILKHYADKK</sequence>
<keyword evidence="6" id="KW-0175">Coiled coil</keyword>
<dbReference type="PANTHER" id="PTHR10465">
    <property type="entry name" value="TRANSMEMBRANE GTPASE FZO1"/>
    <property type="match status" value="1"/>
</dbReference>
<accession>A0A3R5QWR6</accession>
<dbReference type="PANTHER" id="PTHR10465:SF0">
    <property type="entry name" value="SARCALUMENIN"/>
    <property type="match status" value="1"/>
</dbReference>
<keyword evidence="5" id="KW-0472">Membrane</keyword>
<dbReference type="RefSeq" id="WP_128212137.1">
    <property type="nucleotide sequence ID" value="NZ_CP025746.1"/>
</dbReference>
<keyword evidence="2" id="KW-0547">Nucleotide-binding</keyword>
<gene>
    <name evidence="8" type="ORF">C1I91_06505</name>
</gene>
<evidence type="ECO:0000256" key="4">
    <source>
        <dbReference type="ARBA" id="ARBA00023134"/>
    </source>
</evidence>
<evidence type="ECO:0000256" key="1">
    <source>
        <dbReference type="ARBA" id="ARBA00004370"/>
    </source>
</evidence>
<dbReference type="KEGG" id="cmah:C1I91_06505"/>
<dbReference type="GO" id="GO:0016020">
    <property type="term" value="C:membrane"/>
    <property type="evidence" value="ECO:0007669"/>
    <property type="project" value="UniProtKB-SubCell"/>
</dbReference>
<dbReference type="OrthoDB" id="1899178at2"/>
<evidence type="ECO:0000313" key="8">
    <source>
        <dbReference type="EMBL" id="QAA31320.1"/>
    </source>
</evidence>
<comment type="subcellular location">
    <subcellularLocation>
        <location evidence="1">Membrane</location>
    </subcellularLocation>
</comment>
<dbReference type="AlphaFoldDB" id="A0A3R5QWR6"/>
<evidence type="ECO:0000259" key="7">
    <source>
        <dbReference type="Pfam" id="PF00350"/>
    </source>
</evidence>
<keyword evidence="3" id="KW-0378">Hydrolase</keyword>
<name>A0A3R5QWR6_9CLOT</name>
<evidence type="ECO:0000313" key="9">
    <source>
        <dbReference type="Proteomes" id="UP000286268"/>
    </source>
</evidence>
<evidence type="ECO:0000256" key="2">
    <source>
        <dbReference type="ARBA" id="ARBA00022741"/>
    </source>
</evidence>
<dbReference type="SUPFAM" id="SSF52540">
    <property type="entry name" value="P-loop containing nucleoside triphosphate hydrolases"/>
    <property type="match status" value="1"/>
</dbReference>
<proteinExistence type="predicted"/>
<keyword evidence="4" id="KW-0342">GTP-binding</keyword>
<dbReference type="EMBL" id="CP025746">
    <property type="protein sequence ID" value="QAA31320.1"/>
    <property type="molecule type" value="Genomic_DNA"/>
</dbReference>
<evidence type="ECO:0000256" key="6">
    <source>
        <dbReference type="SAM" id="Coils"/>
    </source>
</evidence>
<evidence type="ECO:0000256" key="5">
    <source>
        <dbReference type="ARBA" id="ARBA00023136"/>
    </source>
</evidence>
<protein>
    <submittedName>
        <fullName evidence="8">Dynamin family protein</fullName>
    </submittedName>
</protein>
<dbReference type="InterPro" id="IPR045063">
    <property type="entry name" value="Dynamin_N"/>
</dbReference>
<dbReference type="GO" id="GO:0008053">
    <property type="term" value="P:mitochondrial fusion"/>
    <property type="evidence" value="ECO:0007669"/>
    <property type="project" value="TreeGrafter"/>
</dbReference>
<reference evidence="8 9" key="1">
    <citation type="submission" date="2018-01" db="EMBL/GenBank/DDBJ databases">
        <title>Genome Sequencing and Assembly of Anaerobacter polyendosporus strain CT4.</title>
        <authorList>
            <person name="Tachaapaikoon C."/>
            <person name="Sutheeworapong S."/>
            <person name="Jenjaroenpun P."/>
            <person name="Wongsurawat T."/>
            <person name="Nookeaw I."/>
            <person name="Cheawchanlertfa P."/>
            <person name="Kosugi A."/>
            <person name="Cheevadhanarak S."/>
            <person name="Ratanakhanokchai K."/>
        </authorList>
    </citation>
    <scope>NUCLEOTIDE SEQUENCE [LARGE SCALE GENOMIC DNA]</scope>
    <source>
        <strain evidence="8 9">CT4</strain>
    </source>
</reference>
<feature type="coiled-coil region" evidence="6">
    <location>
        <begin position="11"/>
        <end position="45"/>
    </location>
</feature>
<dbReference type="Proteomes" id="UP000286268">
    <property type="component" value="Chromosome"/>
</dbReference>
<keyword evidence="9" id="KW-1185">Reference proteome</keyword>
<feature type="coiled-coil region" evidence="6">
    <location>
        <begin position="518"/>
        <end position="572"/>
    </location>
</feature>
<feature type="domain" description="Dynamin N-terminal" evidence="7">
    <location>
        <begin position="49"/>
        <end position="205"/>
    </location>
</feature>
<dbReference type="GO" id="GO:0003924">
    <property type="term" value="F:GTPase activity"/>
    <property type="evidence" value="ECO:0007669"/>
    <property type="project" value="InterPro"/>
</dbReference>
<dbReference type="InterPro" id="IPR027094">
    <property type="entry name" value="Mitofusin_fam"/>
</dbReference>
<dbReference type="Gene3D" id="3.40.50.300">
    <property type="entry name" value="P-loop containing nucleotide triphosphate hydrolases"/>
    <property type="match status" value="1"/>
</dbReference>